<dbReference type="Pfam" id="PF12833">
    <property type="entry name" value="HTH_18"/>
    <property type="match status" value="1"/>
</dbReference>
<sequence>MTVPAGSKPLPATGMLLDIINVGRRHGFFDDELLAGTGLHTYDLPNASETIQVAAEFAVVRSLLRLSRERVGPGPVALGVEVGLGTHLASLSDLGAWRTAISSSATLGQGILTGLSFMSLTRTLTLITPEVVGRDVHLSVRNVVAPGELRIFYVVRAAAAMAVIGRQLTGVPVPLQEVCVDFPRSADAAVLESLAGIPIRWDAGQFRIVIAGEVLARPLPTRNERLHRETVEECRRQVDLLAAGPSWTTRVRGLLADGRAPGLDAAAAVLSVSARSLRRYLADEGTSFRSLQDEQRLDDVRRAFRAGLTHAQIARSLGYADVTGFSRAFRRWTGMPPEAWRRQNALDPD</sequence>
<evidence type="ECO:0000256" key="3">
    <source>
        <dbReference type="ARBA" id="ARBA00023163"/>
    </source>
</evidence>
<keyword evidence="6" id="KW-1185">Reference proteome</keyword>
<dbReference type="InterPro" id="IPR009057">
    <property type="entry name" value="Homeodomain-like_sf"/>
</dbReference>
<proteinExistence type="predicted"/>
<dbReference type="RefSeq" id="WP_398283516.1">
    <property type="nucleotide sequence ID" value="NZ_JBITLV010000006.1"/>
</dbReference>
<feature type="domain" description="HTH araC/xylS-type" evidence="4">
    <location>
        <begin position="263"/>
        <end position="343"/>
    </location>
</feature>
<evidence type="ECO:0000259" key="4">
    <source>
        <dbReference type="PROSITE" id="PS01124"/>
    </source>
</evidence>
<dbReference type="SUPFAM" id="SSF46689">
    <property type="entry name" value="Homeodomain-like"/>
    <property type="match status" value="1"/>
</dbReference>
<dbReference type="InterPro" id="IPR018060">
    <property type="entry name" value="HTH_AraC"/>
</dbReference>
<organism evidence="5 6">
    <name type="scientific">Spongisporangium articulatum</name>
    <dbReference type="NCBI Taxonomy" id="3362603"/>
    <lineage>
        <taxon>Bacteria</taxon>
        <taxon>Bacillati</taxon>
        <taxon>Actinomycetota</taxon>
        <taxon>Actinomycetes</taxon>
        <taxon>Kineosporiales</taxon>
        <taxon>Kineosporiaceae</taxon>
        <taxon>Spongisporangium</taxon>
    </lineage>
</organism>
<comment type="caution">
    <text evidence="5">The sequence shown here is derived from an EMBL/GenBank/DDBJ whole genome shotgun (WGS) entry which is preliminary data.</text>
</comment>
<dbReference type="PANTHER" id="PTHR47894:SF1">
    <property type="entry name" value="HTH-TYPE TRANSCRIPTIONAL REGULATOR VQSM"/>
    <property type="match status" value="1"/>
</dbReference>
<evidence type="ECO:0000313" key="6">
    <source>
        <dbReference type="Proteomes" id="UP001612915"/>
    </source>
</evidence>
<evidence type="ECO:0000313" key="5">
    <source>
        <dbReference type="EMBL" id="MFI7589132.1"/>
    </source>
</evidence>
<dbReference type="Proteomes" id="UP001612915">
    <property type="component" value="Unassembled WGS sequence"/>
</dbReference>
<dbReference type="Gene3D" id="1.10.10.60">
    <property type="entry name" value="Homeodomain-like"/>
    <property type="match status" value="1"/>
</dbReference>
<dbReference type="PROSITE" id="PS01124">
    <property type="entry name" value="HTH_ARAC_FAMILY_2"/>
    <property type="match status" value="1"/>
</dbReference>
<dbReference type="Pfam" id="PF12625">
    <property type="entry name" value="Arabinose_bd"/>
    <property type="match status" value="1"/>
</dbReference>
<dbReference type="SMART" id="SM00342">
    <property type="entry name" value="HTH_ARAC"/>
    <property type="match status" value="1"/>
</dbReference>
<name>A0ABW8ATC4_9ACTN</name>
<evidence type="ECO:0000256" key="2">
    <source>
        <dbReference type="ARBA" id="ARBA00023125"/>
    </source>
</evidence>
<accession>A0ABW8ATC4</accession>
<keyword evidence="1" id="KW-0805">Transcription regulation</keyword>
<keyword evidence="2" id="KW-0238">DNA-binding</keyword>
<evidence type="ECO:0000256" key="1">
    <source>
        <dbReference type="ARBA" id="ARBA00023015"/>
    </source>
</evidence>
<reference evidence="5 6" key="1">
    <citation type="submission" date="2024-10" db="EMBL/GenBank/DDBJ databases">
        <title>The Natural Products Discovery Center: Release of the First 8490 Sequenced Strains for Exploring Actinobacteria Biosynthetic Diversity.</title>
        <authorList>
            <person name="Kalkreuter E."/>
            <person name="Kautsar S.A."/>
            <person name="Yang D."/>
            <person name="Bader C.D."/>
            <person name="Teijaro C.N."/>
            <person name="Fluegel L."/>
            <person name="Davis C.M."/>
            <person name="Simpson J.R."/>
            <person name="Lauterbach L."/>
            <person name="Steele A.D."/>
            <person name="Gui C."/>
            <person name="Meng S."/>
            <person name="Li G."/>
            <person name="Viehrig K."/>
            <person name="Ye F."/>
            <person name="Su P."/>
            <person name="Kiefer A.F."/>
            <person name="Nichols A."/>
            <person name="Cepeda A.J."/>
            <person name="Yan W."/>
            <person name="Fan B."/>
            <person name="Jiang Y."/>
            <person name="Adhikari A."/>
            <person name="Zheng C.-J."/>
            <person name="Schuster L."/>
            <person name="Cowan T.M."/>
            <person name="Smanski M.J."/>
            <person name="Chevrette M.G."/>
            <person name="De Carvalho L.P.S."/>
            <person name="Shen B."/>
        </authorList>
    </citation>
    <scope>NUCLEOTIDE SEQUENCE [LARGE SCALE GENOMIC DNA]</scope>
    <source>
        <strain evidence="5 6">NPDC049639</strain>
    </source>
</reference>
<dbReference type="PANTHER" id="PTHR47894">
    <property type="entry name" value="HTH-TYPE TRANSCRIPTIONAL REGULATOR GADX"/>
    <property type="match status" value="1"/>
</dbReference>
<protein>
    <submittedName>
        <fullName evidence="5">AraC family transcriptional regulator ligand-binding domain-containing protein</fullName>
    </submittedName>
</protein>
<dbReference type="InterPro" id="IPR032687">
    <property type="entry name" value="AraC-type_N"/>
</dbReference>
<gene>
    <name evidence="5" type="ORF">ACIB24_18875</name>
</gene>
<keyword evidence="3" id="KW-0804">Transcription</keyword>
<dbReference type="EMBL" id="JBITLV010000006">
    <property type="protein sequence ID" value="MFI7589132.1"/>
    <property type="molecule type" value="Genomic_DNA"/>
</dbReference>